<sequence length="121" mass="12697">MAEAETDTAGRTCHAKTKGKKDGGRKVKAKAEPNTARRCTTTPDGAADPAPLPAMPPKAKGESPRMERSRRDANRPSSVLPLLGSFWLASARRLVSSACARFVLARFGGGGDSSHPPLPCA</sequence>
<name>A0A5A7PB94_STRAF</name>
<comment type="caution">
    <text evidence="2">The sequence shown here is derived from an EMBL/GenBank/DDBJ whole genome shotgun (WGS) entry which is preliminary data.</text>
</comment>
<evidence type="ECO:0000313" key="3">
    <source>
        <dbReference type="Proteomes" id="UP000325081"/>
    </source>
</evidence>
<feature type="compositionally biased region" description="Basic and acidic residues" evidence="1">
    <location>
        <begin position="20"/>
        <end position="31"/>
    </location>
</feature>
<organism evidence="2 3">
    <name type="scientific">Striga asiatica</name>
    <name type="common">Asiatic witchweed</name>
    <name type="synonym">Buchnera asiatica</name>
    <dbReference type="NCBI Taxonomy" id="4170"/>
    <lineage>
        <taxon>Eukaryota</taxon>
        <taxon>Viridiplantae</taxon>
        <taxon>Streptophyta</taxon>
        <taxon>Embryophyta</taxon>
        <taxon>Tracheophyta</taxon>
        <taxon>Spermatophyta</taxon>
        <taxon>Magnoliopsida</taxon>
        <taxon>eudicotyledons</taxon>
        <taxon>Gunneridae</taxon>
        <taxon>Pentapetalae</taxon>
        <taxon>asterids</taxon>
        <taxon>lamiids</taxon>
        <taxon>Lamiales</taxon>
        <taxon>Orobanchaceae</taxon>
        <taxon>Buchnereae</taxon>
        <taxon>Striga</taxon>
    </lineage>
</organism>
<evidence type="ECO:0000313" key="2">
    <source>
        <dbReference type="EMBL" id="GER29687.1"/>
    </source>
</evidence>
<evidence type="ECO:0000256" key="1">
    <source>
        <dbReference type="SAM" id="MobiDB-lite"/>
    </source>
</evidence>
<dbReference type="EMBL" id="BKCP01004224">
    <property type="protein sequence ID" value="GER29687.1"/>
    <property type="molecule type" value="Genomic_DNA"/>
</dbReference>
<feature type="region of interest" description="Disordered" evidence="1">
    <location>
        <begin position="1"/>
        <end position="78"/>
    </location>
</feature>
<feature type="compositionally biased region" description="Basic and acidic residues" evidence="1">
    <location>
        <begin position="59"/>
        <end position="74"/>
    </location>
</feature>
<gene>
    <name evidence="2" type="ORF">STAS_05579</name>
</gene>
<protein>
    <submittedName>
        <fullName evidence="2">Membrane protein insertase YidC</fullName>
    </submittedName>
</protein>
<dbReference type="AlphaFoldDB" id="A0A5A7PB94"/>
<reference evidence="3" key="1">
    <citation type="journal article" date="2019" name="Curr. Biol.">
        <title>Genome Sequence of Striga asiatica Provides Insight into the Evolution of Plant Parasitism.</title>
        <authorList>
            <person name="Yoshida S."/>
            <person name="Kim S."/>
            <person name="Wafula E.K."/>
            <person name="Tanskanen J."/>
            <person name="Kim Y.M."/>
            <person name="Honaas L."/>
            <person name="Yang Z."/>
            <person name="Spallek T."/>
            <person name="Conn C.E."/>
            <person name="Ichihashi Y."/>
            <person name="Cheong K."/>
            <person name="Cui S."/>
            <person name="Der J.P."/>
            <person name="Gundlach H."/>
            <person name="Jiao Y."/>
            <person name="Hori C."/>
            <person name="Ishida J.K."/>
            <person name="Kasahara H."/>
            <person name="Kiba T."/>
            <person name="Kim M.S."/>
            <person name="Koo N."/>
            <person name="Laohavisit A."/>
            <person name="Lee Y.H."/>
            <person name="Lumba S."/>
            <person name="McCourt P."/>
            <person name="Mortimer J.C."/>
            <person name="Mutuku J.M."/>
            <person name="Nomura T."/>
            <person name="Sasaki-Sekimoto Y."/>
            <person name="Seto Y."/>
            <person name="Wang Y."/>
            <person name="Wakatake T."/>
            <person name="Sakakibara H."/>
            <person name="Demura T."/>
            <person name="Yamaguchi S."/>
            <person name="Yoneyama K."/>
            <person name="Manabe R.I."/>
            <person name="Nelson D.C."/>
            <person name="Schulman A.H."/>
            <person name="Timko M.P."/>
            <person name="dePamphilis C.W."/>
            <person name="Choi D."/>
            <person name="Shirasu K."/>
        </authorList>
    </citation>
    <scope>NUCLEOTIDE SEQUENCE [LARGE SCALE GENOMIC DNA]</scope>
    <source>
        <strain evidence="3">cv. UVA1</strain>
    </source>
</reference>
<keyword evidence="3" id="KW-1185">Reference proteome</keyword>
<accession>A0A5A7PB94</accession>
<proteinExistence type="predicted"/>
<dbReference type="Proteomes" id="UP000325081">
    <property type="component" value="Unassembled WGS sequence"/>
</dbReference>